<dbReference type="Proteomes" id="UP001562354">
    <property type="component" value="Unassembled WGS sequence"/>
</dbReference>
<dbReference type="PANTHER" id="PTHR11527">
    <property type="entry name" value="HEAT-SHOCK PROTEIN 20 FAMILY MEMBER"/>
    <property type="match status" value="1"/>
</dbReference>
<evidence type="ECO:0000259" key="5">
    <source>
        <dbReference type="PROSITE" id="PS01031"/>
    </source>
</evidence>
<dbReference type="CDD" id="cd06464">
    <property type="entry name" value="ACD_sHsps-like"/>
    <property type="match status" value="1"/>
</dbReference>
<dbReference type="SUPFAM" id="SSF49764">
    <property type="entry name" value="HSP20-like chaperones"/>
    <property type="match status" value="1"/>
</dbReference>
<comment type="caution">
    <text evidence="6">The sequence shown here is derived from an EMBL/GenBank/DDBJ whole genome shotgun (WGS) entry which is preliminary data.</text>
</comment>
<keyword evidence="7" id="KW-1185">Reference proteome</keyword>
<evidence type="ECO:0000313" key="7">
    <source>
        <dbReference type="Proteomes" id="UP001562354"/>
    </source>
</evidence>
<keyword evidence="1" id="KW-0346">Stress response</keyword>
<dbReference type="Gene3D" id="2.60.40.790">
    <property type="match status" value="1"/>
</dbReference>
<proteinExistence type="inferred from homology"/>
<reference evidence="6 7" key="1">
    <citation type="submission" date="2024-07" db="EMBL/GenBank/DDBJ databases">
        <title>Draft sequence of the Neodothiora populina.</title>
        <authorList>
            <person name="Drown D.D."/>
            <person name="Schuette U.S."/>
            <person name="Buechlein A.B."/>
            <person name="Rusch D.R."/>
            <person name="Winton L.W."/>
            <person name="Adams G.A."/>
        </authorList>
    </citation>
    <scope>NUCLEOTIDE SEQUENCE [LARGE SCALE GENOMIC DNA]</scope>
    <source>
        <strain evidence="6 7">CPC 39397</strain>
    </source>
</reference>
<evidence type="ECO:0000256" key="3">
    <source>
        <dbReference type="RuleBase" id="RU003616"/>
    </source>
</evidence>
<organism evidence="6 7">
    <name type="scientific">Neodothiora populina</name>
    <dbReference type="NCBI Taxonomy" id="2781224"/>
    <lineage>
        <taxon>Eukaryota</taxon>
        <taxon>Fungi</taxon>
        <taxon>Dikarya</taxon>
        <taxon>Ascomycota</taxon>
        <taxon>Pezizomycotina</taxon>
        <taxon>Dothideomycetes</taxon>
        <taxon>Dothideomycetidae</taxon>
        <taxon>Dothideales</taxon>
        <taxon>Dothioraceae</taxon>
        <taxon>Neodothiora</taxon>
    </lineage>
</organism>
<dbReference type="InterPro" id="IPR008978">
    <property type="entry name" value="HSP20-like_chaperone"/>
</dbReference>
<feature type="compositionally biased region" description="Basic and acidic residues" evidence="4">
    <location>
        <begin position="119"/>
        <end position="130"/>
    </location>
</feature>
<comment type="similarity">
    <text evidence="2 3">Belongs to the small heat shock protein (HSP20) family.</text>
</comment>
<protein>
    <recommendedName>
        <fullName evidence="5">SHSP domain-containing protein</fullName>
    </recommendedName>
</protein>
<dbReference type="GeneID" id="95977408"/>
<evidence type="ECO:0000256" key="4">
    <source>
        <dbReference type="SAM" id="MobiDB-lite"/>
    </source>
</evidence>
<dbReference type="InterPro" id="IPR031107">
    <property type="entry name" value="Small_HSP"/>
</dbReference>
<sequence>MQSIQQRLPKQAYRFIKVAPHSTSRTMSLFPRSMFSTDFPRFPSGGEFTPLFRLLDDYASHQLTRGGSESASASLASFTPKFDVKETKEGYELHGELPGIEQKDVQIEFSDASTLVIKGRTERSSERGTHPSEWLEGSQEQGKLTDASSTTSEQHAYQKPTVEDETAPTMSGANGQTSTELAKTDATQQQQQQRKPEPESHYWVSERSVGEFHRAFSFPNRVDHDRVKASLKNGILSVLVPKQQAPTTRRINIE</sequence>
<feature type="domain" description="SHSP" evidence="5">
    <location>
        <begin position="73"/>
        <end position="254"/>
    </location>
</feature>
<feature type="region of interest" description="Disordered" evidence="4">
    <location>
        <begin position="118"/>
        <end position="201"/>
    </location>
</feature>
<feature type="compositionally biased region" description="Polar residues" evidence="4">
    <location>
        <begin position="138"/>
        <end position="155"/>
    </location>
</feature>
<gene>
    <name evidence="6" type="ORF">AAFC00_003708</name>
</gene>
<dbReference type="EMBL" id="JBFMKM010000008">
    <property type="protein sequence ID" value="KAL1304772.1"/>
    <property type="molecule type" value="Genomic_DNA"/>
</dbReference>
<name>A0ABR3PF52_9PEZI</name>
<evidence type="ECO:0000256" key="2">
    <source>
        <dbReference type="PROSITE-ProRule" id="PRU00285"/>
    </source>
</evidence>
<feature type="compositionally biased region" description="Polar residues" evidence="4">
    <location>
        <begin position="168"/>
        <end position="187"/>
    </location>
</feature>
<evidence type="ECO:0000313" key="6">
    <source>
        <dbReference type="EMBL" id="KAL1304772.1"/>
    </source>
</evidence>
<dbReference type="InterPro" id="IPR002068">
    <property type="entry name" value="A-crystallin/Hsp20_dom"/>
</dbReference>
<dbReference type="PROSITE" id="PS01031">
    <property type="entry name" value="SHSP"/>
    <property type="match status" value="1"/>
</dbReference>
<accession>A0ABR3PF52</accession>
<evidence type="ECO:0000256" key="1">
    <source>
        <dbReference type="ARBA" id="ARBA00023016"/>
    </source>
</evidence>
<dbReference type="Pfam" id="PF00011">
    <property type="entry name" value="HSP20"/>
    <property type="match status" value="1"/>
</dbReference>
<dbReference type="RefSeq" id="XP_069201046.1">
    <property type="nucleotide sequence ID" value="XM_069343224.1"/>
</dbReference>